<dbReference type="Gene3D" id="4.10.60.10">
    <property type="entry name" value="Zinc finger, CCHC-type"/>
    <property type="match status" value="1"/>
</dbReference>
<keyword evidence="2" id="KW-0863">Zinc-finger</keyword>
<dbReference type="Pfam" id="PF00098">
    <property type="entry name" value="zf-CCHC"/>
    <property type="match status" value="1"/>
</dbReference>
<accession>A0ABD0V005</accession>
<feature type="domain" description="CCHC-type" evidence="6">
    <location>
        <begin position="398"/>
        <end position="413"/>
    </location>
</feature>
<keyword evidence="8" id="KW-1185">Reference proteome</keyword>
<dbReference type="PROSITE" id="PS50102">
    <property type="entry name" value="RRM"/>
    <property type="match status" value="2"/>
</dbReference>
<dbReference type="Pfam" id="PF00076">
    <property type="entry name" value="RRM_1"/>
    <property type="match status" value="2"/>
</dbReference>
<dbReference type="InterPro" id="IPR036875">
    <property type="entry name" value="Znf_CCHC_sf"/>
</dbReference>
<dbReference type="InterPro" id="IPR034361">
    <property type="entry name" value="PHIP1_RRM1"/>
</dbReference>
<dbReference type="Gene3D" id="3.30.70.330">
    <property type="match status" value="2"/>
</dbReference>
<dbReference type="Proteomes" id="UP001552299">
    <property type="component" value="Unassembled WGS sequence"/>
</dbReference>
<dbReference type="GO" id="GO:0003723">
    <property type="term" value="F:RNA binding"/>
    <property type="evidence" value="ECO:0007669"/>
    <property type="project" value="UniProtKB-UniRule"/>
</dbReference>
<dbReference type="PANTHER" id="PTHR23236">
    <property type="entry name" value="EUKARYOTIC TRANSLATION INITIATION FACTOR 4B/4H"/>
    <property type="match status" value="1"/>
</dbReference>
<name>A0ABD0V005_DENTH</name>
<protein>
    <recommendedName>
        <fullName evidence="9">Protein gar2</fullName>
    </recommendedName>
</protein>
<reference evidence="7 8" key="1">
    <citation type="journal article" date="2024" name="Plant Biotechnol. J.">
        <title>Dendrobium thyrsiflorum genome and its molecular insights into genes involved in important horticultural traits.</title>
        <authorList>
            <person name="Chen B."/>
            <person name="Wang J.Y."/>
            <person name="Zheng P.J."/>
            <person name="Li K.L."/>
            <person name="Liang Y.M."/>
            <person name="Chen X.F."/>
            <person name="Zhang C."/>
            <person name="Zhao X."/>
            <person name="He X."/>
            <person name="Zhang G.Q."/>
            <person name="Liu Z.J."/>
            <person name="Xu Q."/>
        </authorList>
    </citation>
    <scope>NUCLEOTIDE SEQUENCE [LARGE SCALE GENOMIC DNA]</scope>
    <source>
        <strain evidence="7">GZMU011</strain>
    </source>
</reference>
<dbReference type="SUPFAM" id="SSF57756">
    <property type="entry name" value="Retrovirus zinc finger-like domains"/>
    <property type="match status" value="1"/>
</dbReference>
<evidence type="ECO:0000256" key="2">
    <source>
        <dbReference type="PROSITE-ProRule" id="PRU00047"/>
    </source>
</evidence>
<evidence type="ECO:0000259" key="6">
    <source>
        <dbReference type="PROSITE" id="PS50158"/>
    </source>
</evidence>
<dbReference type="AlphaFoldDB" id="A0ABD0V005"/>
<dbReference type="PROSITE" id="PS50158">
    <property type="entry name" value="ZF_CCHC"/>
    <property type="match status" value="1"/>
</dbReference>
<dbReference type="SMART" id="SM00360">
    <property type="entry name" value="RRM"/>
    <property type="match status" value="2"/>
</dbReference>
<dbReference type="GO" id="GO:0008270">
    <property type="term" value="F:zinc ion binding"/>
    <property type="evidence" value="ECO:0007669"/>
    <property type="project" value="UniProtKB-KW"/>
</dbReference>
<evidence type="ECO:0000256" key="1">
    <source>
        <dbReference type="ARBA" id="ARBA00022884"/>
    </source>
</evidence>
<dbReference type="InterPro" id="IPR000504">
    <property type="entry name" value="RRM_dom"/>
</dbReference>
<feature type="compositionally biased region" description="Basic residues" evidence="4">
    <location>
        <begin position="53"/>
        <end position="68"/>
    </location>
</feature>
<gene>
    <name evidence="7" type="ORF">M5K25_010119</name>
</gene>
<dbReference type="SMART" id="SM00343">
    <property type="entry name" value="ZnF_C2HC"/>
    <property type="match status" value="1"/>
</dbReference>
<evidence type="ECO:0000256" key="3">
    <source>
        <dbReference type="PROSITE-ProRule" id="PRU00176"/>
    </source>
</evidence>
<evidence type="ECO:0000313" key="7">
    <source>
        <dbReference type="EMBL" id="KAL0918128.1"/>
    </source>
</evidence>
<feature type="region of interest" description="Disordered" evidence="4">
    <location>
        <begin position="358"/>
        <end position="424"/>
    </location>
</feature>
<feature type="domain" description="RRM" evidence="5">
    <location>
        <begin position="282"/>
        <end position="358"/>
    </location>
</feature>
<keyword evidence="1 3" id="KW-0694">RNA-binding</keyword>
<feature type="region of interest" description="Disordered" evidence="4">
    <location>
        <begin position="53"/>
        <end position="111"/>
    </location>
</feature>
<evidence type="ECO:0000256" key="4">
    <source>
        <dbReference type="SAM" id="MobiDB-lite"/>
    </source>
</evidence>
<dbReference type="CDD" id="cd12271">
    <property type="entry name" value="RRM1_PHIP1"/>
    <property type="match status" value="1"/>
</dbReference>
<organism evidence="7 8">
    <name type="scientific">Dendrobium thyrsiflorum</name>
    <name type="common">Pinecone-like raceme dendrobium</name>
    <name type="synonym">Orchid</name>
    <dbReference type="NCBI Taxonomy" id="117978"/>
    <lineage>
        <taxon>Eukaryota</taxon>
        <taxon>Viridiplantae</taxon>
        <taxon>Streptophyta</taxon>
        <taxon>Embryophyta</taxon>
        <taxon>Tracheophyta</taxon>
        <taxon>Spermatophyta</taxon>
        <taxon>Magnoliopsida</taxon>
        <taxon>Liliopsida</taxon>
        <taxon>Asparagales</taxon>
        <taxon>Orchidaceae</taxon>
        <taxon>Epidendroideae</taxon>
        <taxon>Malaxideae</taxon>
        <taxon>Dendrobiinae</taxon>
        <taxon>Dendrobium</taxon>
    </lineage>
</organism>
<keyword evidence="2" id="KW-0479">Metal-binding</keyword>
<dbReference type="SUPFAM" id="SSF54928">
    <property type="entry name" value="RNA-binding domain, RBD"/>
    <property type="match status" value="2"/>
</dbReference>
<keyword evidence="2" id="KW-0862">Zinc</keyword>
<evidence type="ECO:0000313" key="8">
    <source>
        <dbReference type="Proteomes" id="UP001552299"/>
    </source>
</evidence>
<dbReference type="InterPro" id="IPR035979">
    <property type="entry name" value="RBD_domain_sf"/>
</dbReference>
<dbReference type="InterPro" id="IPR012677">
    <property type="entry name" value="Nucleotide-bd_a/b_plait_sf"/>
</dbReference>
<feature type="compositionally biased region" description="Polar residues" evidence="4">
    <location>
        <begin position="361"/>
        <end position="371"/>
    </location>
</feature>
<evidence type="ECO:0000259" key="5">
    <source>
        <dbReference type="PROSITE" id="PS50102"/>
    </source>
</evidence>
<dbReference type="EMBL" id="JANQDX010000009">
    <property type="protein sequence ID" value="KAL0918128.1"/>
    <property type="molecule type" value="Genomic_DNA"/>
</dbReference>
<sequence length="424" mass="47082">MVLSRKKLKKKFRSLLAESLAANESKDSCKDASGATEVNNELQSVRELLVTKSRRPKLIKRGTRRKKKPFPEDLNNGDGSWEACEGNVENEGSVDLKERNKDKKRKRVEDGGQELEEGFKQEEQKLVKKKKDKQKKKKLREMKLEKKGKEGVLGQGEENNGDEIVSTNAVNKIPEVLPVQKVDESEVKKVYVGGIPYYSSVDDIRSFFEDCGTVTEVDCMTFPETGKFRGIAILSFKTEGAAKRALALDGSDMGGFFLKIQPYKASRIQKSDFAPEIIDGYNRVYVGNLSWDISEDDLKQLFSDCKISSIRFGTDKETGDFKGYAHVDLADSVSLTIALKLDQKVVCGRPVKVRCAMPRKSGQTESGSGSRSYDKQQESNQVGDGSSVGKSKKKRRTCYECGTPGHLSSECPQKRAGGDPVSVS</sequence>
<comment type="caution">
    <text evidence="7">The sequence shown here is derived from an EMBL/GenBank/DDBJ whole genome shotgun (WGS) entry which is preliminary data.</text>
</comment>
<evidence type="ECO:0008006" key="9">
    <source>
        <dbReference type="Google" id="ProtNLM"/>
    </source>
</evidence>
<proteinExistence type="predicted"/>
<dbReference type="PANTHER" id="PTHR23236:SF24">
    <property type="entry name" value="PHRAGMOPLASTIN INTERACTING PROTEIN 1"/>
    <property type="match status" value="1"/>
</dbReference>
<feature type="domain" description="RRM" evidence="5">
    <location>
        <begin position="188"/>
        <end position="265"/>
    </location>
</feature>
<dbReference type="InterPro" id="IPR001878">
    <property type="entry name" value="Znf_CCHC"/>
</dbReference>